<dbReference type="InterPro" id="IPR011009">
    <property type="entry name" value="Kinase-like_dom_sf"/>
</dbReference>
<dbReference type="SUPFAM" id="SSF56112">
    <property type="entry name" value="Protein kinase-like (PK-like)"/>
    <property type="match status" value="1"/>
</dbReference>
<dbReference type="InterPro" id="IPR046959">
    <property type="entry name" value="PRK1-6/SRF4-like"/>
</dbReference>
<feature type="transmembrane region" description="Helical" evidence="10">
    <location>
        <begin position="290"/>
        <end position="314"/>
    </location>
</feature>
<keyword evidence="6 10" id="KW-1133">Transmembrane helix</keyword>
<evidence type="ECO:0000259" key="11">
    <source>
        <dbReference type="PROSITE" id="PS50011"/>
    </source>
</evidence>
<comment type="subcellular location">
    <subcellularLocation>
        <location evidence="1">Membrane</location>
        <topology evidence="1">Single-pass membrane protein</topology>
    </subcellularLocation>
</comment>
<dbReference type="Gene3D" id="1.10.510.10">
    <property type="entry name" value="Transferase(Phosphotransferase) domain 1"/>
    <property type="match status" value="1"/>
</dbReference>
<dbReference type="Gene3D" id="3.80.10.10">
    <property type="entry name" value="Ribonuclease Inhibitor"/>
    <property type="match status" value="2"/>
</dbReference>
<evidence type="ECO:0000313" key="12">
    <source>
        <dbReference type="EMBL" id="GER29956.1"/>
    </source>
</evidence>
<dbReference type="PROSITE" id="PS50011">
    <property type="entry name" value="PROTEIN_KINASE_DOM"/>
    <property type="match status" value="1"/>
</dbReference>
<dbReference type="InterPro" id="IPR001611">
    <property type="entry name" value="Leu-rich_rpt"/>
</dbReference>
<evidence type="ECO:0000256" key="5">
    <source>
        <dbReference type="ARBA" id="ARBA00022737"/>
    </source>
</evidence>
<accession>A0A5A7PBQ0</accession>
<evidence type="ECO:0000256" key="6">
    <source>
        <dbReference type="ARBA" id="ARBA00022989"/>
    </source>
</evidence>
<dbReference type="GO" id="GO:0016020">
    <property type="term" value="C:membrane"/>
    <property type="evidence" value="ECO:0007669"/>
    <property type="project" value="UniProtKB-SubCell"/>
</dbReference>
<keyword evidence="13" id="KW-1185">Reference proteome</keyword>
<evidence type="ECO:0000256" key="7">
    <source>
        <dbReference type="ARBA" id="ARBA00023136"/>
    </source>
</evidence>
<evidence type="ECO:0000256" key="2">
    <source>
        <dbReference type="ARBA" id="ARBA00009592"/>
    </source>
</evidence>
<dbReference type="InterPro" id="IPR032675">
    <property type="entry name" value="LRR_dom_sf"/>
</dbReference>
<evidence type="ECO:0000256" key="1">
    <source>
        <dbReference type="ARBA" id="ARBA00004167"/>
    </source>
</evidence>
<organism evidence="12 13">
    <name type="scientific">Striga asiatica</name>
    <name type="common">Asiatic witchweed</name>
    <name type="synonym">Buchnera asiatica</name>
    <dbReference type="NCBI Taxonomy" id="4170"/>
    <lineage>
        <taxon>Eukaryota</taxon>
        <taxon>Viridiplantae</taxon>
        <taxon>Streptophyta</taxon>
        <taxon>Embryophyta</taxon>
        <taxon>Tracheophyta</taxon>
        <taxon>Spermatophyta</taxon>
        <taxon>Magnoliopsida</taxon>
        <taxon>eudicotyledons</taxon>
        <taxon>Gunneridae</taxon>
        <taxon>Pentapetalae</taxon>
        <taxon>asterids</taxon>
        <taxon>lamiids</taxon>
        <taxon>Lamiales</taxon>
        <taxon>Orobanchaceae</taxon>
        <taxon>Buchnereae</taxon>
        <taxon>Striga</taxon>
    </lineage>
</organism>
<reference evidence="13" key="1">
    <citation type="journal article" date="2019" name="Curr. Biol.">
        <title>Genome Sequence of Striga asiatica Provides Insight into the Evolution of Plant Parasitism.</title>
        <authorList>
            <person name="Yoshida S."/>
            <person name="Kim S."/>
            <person name="Wafula E.K."/>
            <person name="Tanskanen J."/>
            <person name="Kim Y.M."/>
            <person name="Honaas L."/>
            <person name="Yang Z."/>
            <person name="Spallek T."/>
            <person name="Conn C.E."/>
            <person name="Ichihashi Y."/>
            <person name="Cheong K."/>
            <person name="Cui S."/>
            <person name="Der J.P."/>
            <person name="Gundlach H."/>
            <person name="Jiao Y."/>
            <person name="Hori C."/>
            <person name="Ishida J.K."/>
            <person name="Kasahara H."/>
            <person name="Kiba T."/>
            <person name="Kim M.S."/>
            <person name="Koo N."/>
            <person name="Laohavisit A."/>
            <person name="Lee Y.H."/>
            <person name="Lumba S."/>
            <person name="McCourt P."/>
            <person name="Mortimer J.C."/>
            <person name="Mutuku J.M."/>
            <person name="Nomura T."/>
            <person name="Sasaki-Sekimoto Y."/>
            <person name="Seto Y."/>
            <person name="Wang Y."/>
            <person name="Wakatake T."/>
            <person name="Sakakibara H."/>
            <person name="Demura T."/>
            <person name="Yamaguchi S."/>
            <person name="Yoneyama K."/>
            <person name="Manabe R.I."/>
            <person name="Nelson D.C."/>
            <person name="Schulman A.H."/>
            <person name="Timko M.P."/>
            <person name="dePamphilis C.W."/>
            <person name="Choi D."/>
            <person name="Shirasu K."/>
        </authorList>
    </citation>
    <scope>NUCLEOTIDE SEQUENCE [LARGE SCALE GENOMIC DNA]</scope>
    <source>
        <strain evidence="13">cv. UVA1</strain>
    </source>
</reference>
<protein>
    <submittedName>
        <fullName evidence="12">Leucine-rich repeat protein kinase family protein</fullName>
    </submittedName>
</protein>
<dbReference type="GO" id="GO:0005524">
    <property type="term" value="F:ATP binding"/>
    <property type="evidence" value="ECO:0007669"/>
    <property type="project" value="InterPro"/>
</dbReference>
<evidence type="ECO:0000256" key="8">
    <source>
        <dbReference type="ARBA" id="ARBA00023180"/>
    </source>
</evidence>
<dbReference type="SUPFAM" id="SSF52058">
    <property type="entry name" value="L domain-like"/>
    <property type="match status" value="1"/>
</dbReference>
<dbReference type="FunFam" id="3.80.10.10:FF:000111">
    <property type="entry name" value="LRR receptor-like serine/threonine-protein kinase ERECTA"/>
    <property type="match status" value="1"/>
</dbReference>
<dbReference type="Proteomes" id="UP000325081">
    <property type="component" value="Unassembled WGS sequence"/>
</dbReference>
<evidence type="ECO:0000313" key="13">
    <source>
        <dbReference type="Proteomes" id="UP000325081"/>
    </source>
</evidence>
<keyword evidence="7 10" id="KW-0472">Membrane</keyword>
<evidence type="ECO:0000256" key="9">
    <source>
        <dbReference type="SAM" id="Coils"/>
    </source>
</evidence>
<keyword evidence="4 10" id="KW-0812">Transmembrane</keyword>
<gene>
    <name evidence="12" type="ORF">STAS_05859</name>
</gene>
<sequence>MALTGKGMAAMATSLLKNPSLYHHYLLLASSSSSSQGTNLLLPSDASGLLDFKLKADSRHNLDYSSKTAFAFCKWEGVQCSASRAVKFIVEDRNLGGVFPPDTLTRLGQLRVLSLQNNSLTGPVPDLSGLVNLKALFLSRNYFSGAVPPSISALHRLKTLDLSYNMLAGPIPESLNGLDRLYCLRLDFNRFNGSVPPLNQSSLQLFNVSHNSLAGAIPVTPTLSRFDRTSFGQNPSLCGEIIHRECRPSRPFFGSAAASPAAAALSQTTQLQGGVALAGRGALVGKHKRAALVIGCTLGASILVVSLLCLALAVRKRRGRGESTRMPLEASVTGNAEAVTRIEEENAELAEKVRRVQEEKGQQLRGKSGSLVFCAGEVQVYTMDQLMRASAELLGRGTMGTTYKAVLDTRLIVTVKRLDAGRLAGLVREAFEAHMDAVGGLRHPNLVPLRAYFQAREERLLVYDYQPNGSLFSLIHGSKSSKAKPLHWTSCLKIAEDLAQGLCYIHQAWRLVHGNLKPSNVLLGPDFEACLTDYCLVALSSPSLDNDPNSMAYKAPEMLKFNNREPTTKSDVYSFGILLLELLTGKSPSEHPNVGPHEMAHWMRSTRDEHNEENRLEMLLEVALACCGPLPEQRPTMWQVLKMVQEIKEVALMEDSDFNPSSGSS</sequence>
<keyword evidence="8" id="KW-0325">Glycoprotein</keyword>
<dbReference type="Gene3D" id="3.30.200.20">
    <property type="entry name" value="Phosphorylase Kinase, domain 1"/>
    <property type="match status" value="1"/>
</dbReference>
<evidence type="ECO:0000256" key="3">
    <source>
        <dbReference type="ARBA" id="ARBA00022614"/>
    </source>
</evidence>
<evidence type="ECO:0000256" key="4">
    <source>
        <dbReference type="ARBA" id="ARBA00022692"/>
    </source>
</evidence>
<dbReference type="EMBL" id="BKCP01004294">
    <property type="protein sequence ID" value="GER29956.1"/>
    <property type="molecule type" value="Genomic_DNA"/>
</dbReference>
<dbReference type="PANTHER" id="PTHR48007">
    <property type="entry name" value="LEUCINE-RICH REPEAT RECEPTOR-LIKE PROTEIN KINASE PXC1"/>
    <property type="match status" value="1"/>
</dbReference>
<keyword evidence="3" id="KW-0433">Leucine-rich repeat</keyword>
<comment type="caution">
    <text evidence="12">The sequence shown here is derived from an EMBL/GenBank/DDBJ whole genome shotgun (WGS) entry which is preliminary data.</text>
</comment>
<dbReference type="Pfam" id="PF00069">
    <property type="entry name" value="Pkinase"/>
    <property type="match status" value="1"/>
</dbReference>
<keyword evidence="12" id="KW-0418">Kinase</keyword>
<proteinExistence type="inferred from homology"/>
<comment type="similarity">
    <text evidence="2">Belongs to the RLP family.</text>
</comment>
<dbReference type="OrthoDB" id="4062651at2759"/>
<dbReference type="PANTHER" id="PTHR48007:SF37">
    <property type="entry name" value="LEUCINE-RICH REPEAT PROTEIN KINASE FAMILY PROTEIN"/>
    <property type="match status" value="1"/>
</dbReference>
<keyword evidence="5" id="KW-0677">Repeat</keyword>
<keyword evidence="9" id="KW-0175">Coiled coil</keyword>
<dbReference type="Pfam" id="PF00560">
    <property type="entry name" value="LRR_1"/>
    <property type="match status" value="3"/>
</dbReference>
<evidence type="ECO:0000256" key="10">
    <source>
        <dbReference type="SAM" id="Phobius"/>
    </source>
</evidence>
<name>A0A5A7PBQ0_STRAF</name>
<feature type="domain" description="Protein kinase" evidence="11">
    <location>
        <begin position="388"/>
        <end position="652"/>
    </location>
</feature>
<dbReference type="AlphaFoldDB" id="A0A5A7PBQ0"/>
<keyword evidence="12" id="KW-0808">Transferase</keyword>
<feature type="coiled-coil region" evidence="9">
    <location>
        <begin position="335"/>
        <end position="362"/>
    </location>
</feature>
<dbReference type="GO" id="GO:0004672">
    <property type="term" value="F:protein kinase activity"/>
    <property type="evidence" value="ECO:0007669"/>
    <property type="project" value="InterPro"/>
</dbReference>
<dbReference type="InterPro" id="IPR000719">
    <property type="entry name" value="Prot_kinase_dom"/>
</dbReference>